<evidence type="ECO:0000256" key="1">
    <source>
        <dbReference type="ARBA" id="ARBA00001966"/>
    </source>
</evidence>
<dbReference type="SFLD" id="SFLDG01067">
    <property type="entry name" value="SPASM/twitch_domain_containing"/>
    <property type="match status" value="1"/>
</dbReference>
<dbReference type="SUPFAM" id="SSF102114">
    <property type="entry name" value="Radical SAM enzymes"/>
    <property type="match status" value="1"/>
</dbReference>
<dbReference type="Pfam" id="PF04055">
    <property type="entry name" value="Radical_SAM"/>
    <property type="match status" value="1"/>
</dbReference>
<dbReference type="SFLD" id="SFLDG01384">
    <property type="entry name" value="thioether_bond_formation_requi"/>
    <property type="match status" value="1"/>
</dbReference>
<keyword evidence="8" id="KW-1185">Reference proteome</keyword>
<comment type="cofactor">
    <cofactor evidence="1">
        <name>[4Fe-4S] cluster</name>
        <dbReference type="ChEBI" id="CHEBI:49883"/>
    </cofactor>
</comment>
<dbReference type="NCBIfam" id="TIGR03978">
    <property type="entry name" value="rSAM_paired_1"/>
    <property type="match status" value="1"/>
</dbReference>
<keyword evidence="3" id="KW-0479">Metal-binding</keyword>
<dbReference type="InterPro" id="IPR058240">
    <property type="entry name" value="rSAM_sf"/>
</dbReference>
<keyword evidence="5" id="KW-0411">Iron-sulfur</keyword>
<organism evidence="7 8">
    <name type="scientific">Vreelandella malpeensis</name>
    <dbReference type="NCBI Taxonomy" id="1172368"/>
    <lineage>
        <taxon>Bacteria</taxon>
        <taxon>Pseudomonadati</taxon>
        <taxon>Pseudomonadota</taxon>
        <taxon>Gammaproteobacteria</taxon>
        <taxon>Oceanospirillales</taxon>
        <taxon>Halomonadaceae</taxon>
        <taxon>Vreelandella</taxon>
    </lineage>
</organism>
<keyword evidence="2" id="KW-0949">S-adenosyl-L-methionine</keyword>
<dbReference type="PANTHER" id="PTHR43273:SF8">
    <property type="entry name" value="RADICAL SAM DOMAIN PROTEIN"/>
    <property type="match status" value="1"/>
</dbReference>
<dbReference type="PROSITE" id="PS51918">
    <property type="entry name" value="RADICAL_SAM"/>
    <property type="match status" value="1"/>
</dbReference>
<evidence type="ECO:0000256" key="2">
    <source>
        <dbReference type="ARBA" id="ARBA00022691"/>
    </source>
</evidence>
<dbReference type="Proteomes" id="UP001319882">
    <property type="component" value="Unassembled WGS sequence"/>
</dbReference>
<evidence type="ECO:0000259" key="6">
    <source>
        <dbReference type="PROSITE" id="PS51918"/>
    </source>
</evidence>
<sequence>MTCLSAARQLITKESGYQLLPFRFMRLDSNQHDNILITAETGEYFFLTEAQLNQLVYKQIDRHGDLYRNLLARHFIYEPGVHDPLPEMAAQYRSRKGFLFGGPALHIFVVTLRCNHTCQYCQVSRAPLGDARHDMSAEHAALAVERLFESPSPVLTVEFQGGEPLLAFDRIRQVIEAVRQRNETEQRNIQFVISSTLHPLNEEMLDFAEEHDVHFSTSLDGPAFLHNTNRPTPTRDSYERTLEGIRRVRERLGDDKVSALTTLTAKSLQHPEAIIDEYVAQGFNSISLRPLSPYGFAKKSALRLDYSVNDYIEFYKKALTYLIDVNAQGAYLSEGYASLLLTNMLTPFSTGYVDLRSPAGAGVGVLVYNYDGSVYPSDEARMLLEMGEDGLRLGDVSQPLNELLASSVMDLILSAGVAEALPGCADCALVPYCGADPIEHYARQGDPVGHRALSAFCQRNMNLLTHLFGLLRGSNEQSQRVLLSWISRRSLADLPSAGYRG</sequence>
<dbReference type="InterPro" id="IPR006638">
    <property type="entry name" value="Elp3/MiaA/NifB-like_rSAM"/>
</dbReference>
<feature type="domain" description="Radical SAM core" evidence="6">
    <location>
        <begin position="99"/>
        <end position="328"/>
    </location>
</feature>
<evidence type="ECO:0000313" key="8">
    <source>
        <dbReference type="Proteomes" id="UP001319882"/>
    </source>
</evidence>
<dbReference type="PANTHER" id="PTHR43273">
    <property type="entry name" value="ANAEROBIC SULFATASE-MATURATING ENZYME HOMOLOG ASLB-RELATED"/>
    <property type="match status" value="1"/>
</dbReference>
<dbReference type="SFLD" id="SFLDG01386">
    <property type="entry name" value="main_SPASM_domain-containing"/>
    <property type="match status" value="1"/>
</dbReference>
<evidence type="ECO:0000313" key="7">
    <source>
        <dbReference type="EMBL" id="MCB8889237.1"/>
    </source>
</evidence>
<dbReference type="CDD" id="cd01335">
    <property type="entry name" value="Radical_SAM"/>
    <property type="match status" value="1"/>
</dbReference>
<comment type="caution">
    <text evidence="7">The sequence shown here is derived from an EMBL/GenBank/DDBJ whole genome shotgun (WGS) entry which is preliminary data.</text>
</comment>
<reference evidence="7 8" key="1">
    <citation type="journal article" date="2021" name="Sci. Rep.">
        <title>Genome analysis of a halophilic bacterium Halomonas malpeensis YU-PRIM-29(T) reveals its exopolysaccharide and pigment producing capabilities.</title>
        <authorList>
            <person name="Athmika"/>
            <person name="Ghate S.D."/>
            <person name="Arun A.B."/>
            <person name="Rao S.S."/>
            <person name="Kumar S.T.A."/>
            <person name="Kandiyil M.K."/>
            <person name="Saptami K."/>
            <person name="Rekha P.D."/>
        </authorList>
    </citation>
    <scope>NUCLEOTIDE SEQUENCE [LARGE SCALE GENOMIC DNA]</scope>
    <source>
        <strain evidence="8">prim 29</strain>
    </source>
</reference>
<dbReference type="SMART" id="SM00729">
    <property type="entry name" value="Elp3"/>
    <property type="match status" value="1"/>
</dbReference>
<proteinExistence type="predicted"/>
<dbReference type="InterPro" id="IPR024023">
    <property type="entry name" value="rSAM_paired_HxsB"/>
</dbReference>
<evidence type="ECO:0000256" key="3">
    <source>
        <dbReference type="ARBA" id="ARBA00022723"/>
    </source>
</evidence>
<gene>
    <name evidence="7" type="primary">hxsB</name>
    <name evidence="7" type="ORF">GEV37_08950</name>
</gene>
<dbReference type="EMBL" id="WHVL01000003">
    <property type="protein sequence ID" value="MCB8889237.1"/>
    <property type="molecule type" value="Genomic_DNA"/>
</dbReference>
<dbReference type="InterPro" id="IPR013785">
    <property type="entry name" value="Aldolase_TIM"/>
</dbReference>
<dbReference type="SFLD" id="SFLDS00029">
    <property type="entry name" value="Radical_SAM"/>
    <property type="match status" value="1"/>
</dbReference>
<keyword evidence="4" id="KW-0408">Iron</keyword>
<dbReference type="InterPro" id="IPR007197">
    <property type="entry name" value="rSAM"/>
</dbReference>
<accession>A0ABS8DSD9</accession>
<dbReference type="InterPro" id="IPR023867">
    <property type="entry name" value="Sulphatase_maturase_rSAM"/>
</dbReference>
<protein>
    <submittedName>
        <fullName evidence="7">His-Xaa-Ser system radical SAM maturase HxsB</fullName>
    </submittedName>
</protein>
<evidence type="ECO:0000256" key="5">
    <source>
        <dbReference type="ARBA" id="ARBA00023014"/>
    </source>
</evidence>
<dbReference type="Gene3D" id="3.20.20.70">
    <property type="entry name" value="Aldolase class I"/>
    <property type="match status" value="1"/>
</dbReference>
<name>A0ABS8DSD9_9GAMM</name>
<evidence type="ECO:0000256" key="4">
    <source>
        <dbReference type="ARBA" id="ARBA00023004"/>
    </source>
</evidence>